<evidence type="ECO:0000259" key="1">
    <source>
        <dbReference type="Pfam" id="PF15072"/>
    </source>
</evidence>
<dbReference type="InterPro" id="IPR028045">
    <property type="entry name" value="HROB"/>
</dbReference>
<feature type="domain" description="Homologous recombination OB-fold protein OB-fold" evidence="1">
    <location>
        <begin position="162"/>
        <end position="247"/>
    </location>
</feature>
<dbReference type="AlphaFoldDB" id="A0AA41RP59"/>
<dbReference type="Proteomes" id="UP001177140">
    <property type="component" value="Unassembled WGS sequence"/>
</dbReference>
<accession>A0AA41RP59</accession>
<dbReference type="PANTHER" id="PTHR14523:SF1">
    <property type="entry name" value="HOMOLOGOUS RECOMBINATION OB-FOLD PROTEIN"/>
    <property type="match status" value="1"/>
</dbReference>
<dbReference type="EMBL" id="JAJJMA010029487">
    <property type="protein sequence ID" value="MCL7024037.1"/>
    <property type="molecule type" value="Genomic_DNA"/>
</dbReference>
<reference evidence="2" key="1">
    <citation type="submission" date="2022-03" db="EMBL/GenBank/DDBJ databases">
        <title>A functionally conserved STORR gene fusion in Papaver species that diverged 16.8 million years ago.</title>
        <authorList>
            <person name="Catania T."/>
        </authorList>
    </citation>
    <scope>NUCLEOTIDE SEQUENCE</scope>
    <source>
        <strain evidence="2">S-191538</strain>
    </source>
</reference>
<dbReference type="Pfam" id="PF15072">
    <property type="entry name" value="HROB"/>
    <property type="match status" value="1"/>
</dbReference>
<dbReference type="GO" id="GO:0000725">
    <property type="term" value="P:recombinational repair"/>
    <property type="evidence" value="ECO:0007669"/>
    <property type="project" value="InterPro"/>
</dbReference>
<evidence type="ECO:0000313" key="2">
    <source>
        <dbReference type="EMBL" id="MCL7024037.1"/>
    </source>
</evidence>
<organism evidence="2 3">
    <name type="scientific">Papaver nudicaule</name>
    <name type="common">Iceland poppy</name>
    <dbReference type="NCBI Taxonomy" id="74823"/>
    <lineage>
        <taxon>Eukaryota</taxon>
        <taxon>Viridiplantae</taxon>
        <taxon>Streptophyta</taxon>
        <taxon>Embryophyta</taxon>
        <taxon>Tracheophyta</taxon>
        <taxon>Spermatophyta</taxon>
        <taxon>Magnoliopsida</taxon>
        <taxon>Ranunculales</taxon>
        <taxon>Papaveraceae</taxon>
        <taxon>Papaveroideae</taxon>
        <taxon>Papaver</taxon>
    </lineage>
</organism>
<keyword evidence="3" id="KW-1185">Reference proteome</keyword>
<name>A0AA41RP59_PAPNU</name>
<protein>
    <recommendedName>
        <fullName evidence="1">Homologous recombination OB-fold protein OB-fold domain-containing protein</fullName>
    </recommendedName>
</protein>
<evidence type="ECO:0000313" key="3">
    <source>
        <dbReference type="Proteomes" id="UP001177140"/>
    </source>
</evidence>
<comment type="caution">
    <text evidence="2">The sequence shown here is derived from an EMBL/GenBank/DDBJ whole genome shotgun (WGS) entry which is preliminary data.</text>
</comment>
<dbReference type="InterPro" id="IPR058570">
    <property type="entry name" value="HROB_OB"/>
</dbReference>
<proteinExistence type="predicted"/>
<sequence>MDMDEAWEDLDVDDSDLVSFLRPSSTILPCKRPLPLPLSQNPNKTKTNTIFPSLEPCSQSRTLESQRKTLTQKRADLPSTSNRRLIPGPAGILQATMNRRAAARDSSRIQIPTQEFIRRMNGEEDEGENDPDFKRNPWVCAVEFGMGFEKGITNLGSIKTTKRVSLVIAIVKSCKPSGLGDLSLTLKDPTGNIGANIHRKVMESEYGNDIAVGCVLILKEVVAFSPSRTGHYLNITLPNLVKVISKDYSGPPTKGFLVSHVNSACPIGECNNKTRSEMAEKVSFVRLGSPERLTSEVPRRHTNKEMLKDDDNNRRQLEESRAARWLSHRGSSSEPAAEIGTQLMEHSVTKQATQLTVRGGDTEDEECIMDVDDNCFNGRAPLENFNCTSNTLQHVSTSKKFFDHPNKGKGVPKMPTASLPEWTDEQLDELFSAYSDDGNTFLL</sequence>
<dbReference type="PANTHER" id="PTHR14523">
    <property type="entry name" value="UNCHARACTERIZED PROTEIN C17ORF53 HOMOLOG"/>
    <property type="match status" value="1"/>
</dbReference>
<gene>
    <name evidence="2" type="ORF">MKW94_021562</name>
</gene>